<evidence type="ECO:0000313" key="9">
    <source>
        <dbReference type="EMBL" id="CAB4217971.1"/>
    </source>
</evidence>
<evidence type="ECO:0000313" key="2">
    <source>
        <dbReference type="EMBL" id="CAB4146009.1"/>
    </source>
</evidence>
<dbReference type="EMBL" id="LR796551">
    <property type="protein sequence ID" value="CAB4150966.1"/>
    <property type="molecule type" value="Genomic_DNA"/>
</dbReference>
<dbReference type="EMBL" id="LR797131">
    <property type="protein sequence ID" value="CAB4188902.1"/>
    <property type="molecule type" value="Genomic_DNA"/>
</dbReference>
<dbReference type="EMBL" id="LR797188">
    <property type="protein sequence ID" value="CAB4192747.1"/>
    <property type="molecule type" value="Genomic_DNA"/>
</dbReference>
<dbReference type="EMBL" id="LR797080">
    <property type="protein sequence ID" value="CAB4185570.1"/>
    <property type="molecule type" value="Genomic_DNA"/>
</dbReference>
<keyword evidence="1" id="KW-0472">Membrane</keyword>
<sequence length="95" mass="9937">MRKVEEELTQVNNSKIASMKNIVMRIVAVFAASGLSVVGAGAIVGISTGKAVVLAGSLGVATVVERLARGFLNDGKLSIHEINEAFNAVDKKINK</sequence>
<evidence type="ECO:0000313" key="10">
    <source>
        <dbReference type="EMBL" id="CAB5231685.1"/>
    </source>
</evidence>
<evidence type="ECO:0000256" key="1">
    <source>
        <dbReference type="SAM" id="Phobius"/>
    </source>
</evidence>
<dbReference type="EMBL" id="LR798431">
    <property type="protein sequence ID" value="CAB5231685.1"/>
    <property type="molecule type" value="Genomic_DNA"/>
</dbReference>
<evidence type="ECO:0000313" key="7">
    <source>
        <dbReference type="EMBL" id="CAB4188902.1"/>
    </source>
</evidence>
<evidence type="ECO:0000313" key="5">
    <source>
        <dbReference type="EMBL" id="CAB4179888.1"/>
    </source>
</evidence>
<dbReference type="EMBL" id="LR796983">
    <property type="protein sequence ID" value="CAB4179888.1"/>
    <property type="molecule type" value="Genomic_DNA"/>
</dbReference>
<feature type="transmembrane region" description="Helical" evidence="1">
    <location>
        <begin position="22"/>
        <end position="45"/>
    </location>
</feature>
<keyword evidence="1" id="KW-0812">Transmembrane</keyword>
<evidence type="ECO:0000313" key="4">
    <source>
        <dbReference type="EMBL" id="CAB4174813.1"/>
    </source>
</evidence>
<protein>
    <submittedName>
        <fullName evidence="5">Uncharacterized protein</fullName>
    </submittedName>
</protein>
<dbReference type="EMBL" id="LR796915">
    <property type="protein sequence ID" value="CAB4174813.1"/>
    <property type="molecule type" value="Genomic_DNA"/>
</dbReference>
<evidence type="ECO:0000313" key="8">
    <source>
        <dbReference type="EMBL" id="CAB4192747.1"/>
    </source>
</evidence>
<dbReference type="EMBL" id="LR796457">
    <property type="protein sequence ID" value="CAB4146009.1"/>
    <property type="molecule type" value="Genomic_DNA"/>
</dbReference>
<dbReference type="EMBL" id="LR797455">
    <property type="protein sequence ID" value="CAB4217971.1"/>
    <property type="molecule type" value="Genomic_DNA"/>
</dbReference>
<reference evidence="5" key="1">
    <citation type="submission" date="2020-05" db="EMBL/GenBank/DDBJ databases">
        <authorList>
            <person name="Chiriac C."/>
            <person name="Salcher M."/>
            <person name="Ghai R."/>
            <person name="Kavagutti S V."/>
        </authorList>
    </citation>
    <scope>NUCLEOTIDE SEQUENCE</scope>
</reference>
<proteinExistence type="predicted"/>
<evidence type="ECO:0000313" key="3">
    <source>
        <dbReference type="EMBL" id="CAB4150966.1"/>
    </source>
</evidence>
<organism evidence="5">
    <name type="scientific">uncultured Caudovirales phage</name>
    <dbReference type="NCBI Taxonomy" id="2100421"/>
    <lineage>
        <taxon>Viruses</taxon>
        <taxon>Duplodnaviria</taxon>
        <taxon>Heunggongvirae</taxon>
        <taxon>Uroviricota</taxon>
        <taxon>Caudoviricetes</taxon>
        <taxon>Peduoviridae</taxon>
        <taxon>Maltschvirus</taxon>
        <taxon>Maltschvirus maltsch</taxon>
    </lineage>
</organism>
<accession>A0A6J5QF83</accession>
<name>A0A6J5QF83_9CAUD</name>
<keyword evidence="1" id="KW-1133">Transmembrane helix</keyword>
<gene>
    <name evidence="5" type="ORF">UFOVP1032_149</name>
    <name evidence="6" type="ORF">UFOVP1125_65</name>
    <name evidence="7" type="ORF">UFOVP1173_11</name>
    <name evidence="8" type="ORF">UFOVP1241_81</name>
    <name evidence="9" type="ORF">UFOVP1491_149</name>
    <name evidence="10" type="ORF">UFOVP1579_149</name>
    <name evidence="2" type="ORF">UFOVP485_124</name>
    <name evidence="3" type="ORF">UFOVP575_76</name>
    <name evidence="4" type="ORF">UFOVP963_84</name>
</gene>
<evidence type="ECO:0000313" key="6">
    <source>
        <dbReference type="EMBL" id="CAB4185570.1"/>
    </source>
</evidence>